<organism evidence="2 3">
    <name type="scientific">Tessaracoccus oleiagri</name>
    <dbReference type="NCBI Taxonomy" id="686624"/>
    <lineage>
        <taxon>Bacteria</taxon>
        <taxon>Bacillati</taxon>
        <taxon>Actinomycetota</taxon>
        <taxon>Actinomycetes</taxon>
        <taxon>Propionibacteriales</taxon>
        <taxon>Propionibacteriaceae</taxon>
        <taxon>Tessaracoccus</taxon>
    </lineage>
</organism>
<dbReference type="Pfam" id="PF18614">
    <property type="entry name" value="RNase_II_C_S1"/>
    <property type="match status" value="1"/>
</dbReference>
<dbReference type="InterPro" id="IPR001900">
    <property type="entry name" value="RNase_II/R"/>
</dbReference>
<evidence type="ECO:0000259" key="1">
    <source>
        <dbReference type="SMART" id="SM00955"/>
    </source>
</evidence>
<evidence type="ECO:0000313" key="3">
    <source>
        <dbReference type="Proteomes" id="UP000199475"/>
    </source>
</evidence>
<reference evidence="2 3" key="1">
    <citation type="submission" date="2016-10" db="EMBL/GenBank/DDBJ databases">
        <authorList>
            <person name="de Groot N.N."/>
        </authorList>
    </citation>
    <scope>NUCLEOTIDE SEQUENCE [LARGE SCALE GENOMIC DNA]</scope>
    <source>
        <strain evidence="2 3">CGMCC 1.9159</strain>
    </source>
</reference>
<feature type="domain" description="RNB" evidence="1">
    <location>
        <begin position="51"/>
        <end position="370"/>
    </location>
</feature>
<gene>
    <name evidence="2" type="ORF">SAMN04488242_1866</name>
</gene>
<dbReference type="OrthoDB" id="5800376at2"/>
<keyword evidence="3" id="KW-1185">Reference proteome</keyword>
<dbReference type="Pfam" id="PF00773">
    <property type="entry name" value="RNB"/>
    <property type="match status" value="1"/>
</dbReference>
<dbReference type="InterPro" id="IPR012340">
    <property type="entry name" value="NA-bd_OB-fold"/>
</dbReference>
<dbReference type="RefSeq" id="WP_093251329.1">
    <property type="nucleotide sequence ID" value="NZ_FNGP01000003.1"/>
</dbReference>
<dbReference type="PANTHER" id="PTHR23355">
    <property type="entry name" value="RIBONUCLEASE"/>
    <property type="match status" value="1"/>
</dbReference>
<dbReference type="SMART" id="SM00955">
    <property type="entry name" value="RNB"/>
    <property type="match status" value="1"/>
</dbReference>
<dbReference type="SUPFAM" id="SSF50249">
    <property type="entry name" value="Nucleic acid-binding proteins"/>
    <property type="match status" value="1"/>
</dbReference>
<dbReference type="EMBL" id="FNGP01000003">
    <property type="protein sequence ID" value="SDL54111.1"/>
    <property type="molecule type" value="Genomic_DNA"/>
</dbReference>
<dbReference type="InterPro" id="IPR050180">
    <property type="entry name" value="RNR_Ribonuclease"/>
</dbReference>
<dbReference type="STRING" id="686624.SAMN04488242_1866"/>
<dbReference type="InterPro" id="IPR040596">
    <property type="entry name" value="RNase_II_C_S1"/>
</dbReference>
<sequence>MRQHRLDRVPQAARAAIRALQERLELPLEFPPEATAQAEALLRRPPSPEQHVDRTDIEFVTIDPPGSMDLDQALHIEREDDGYLIHYAIADVGFWIEPGSPIDVEAHRRGQTLYAPGARIPLHPPALSEQAGSLLADGRPRPAVLWSHHLGPDGRVREVTVERALVLNRHKLDYAGVQADLDAGRAHPSVALLPEVGQLREMIEEARGGISLNLPEQEIVERGEHWELAFRELQPVENHNAQISLMTGFAAADLQLRGGVGILRTLPPAEQSAIDRLRRAAATIGVPWRDGESYPEFVRRLDPNDPRELAVLMKCTFLFRGAGYLAFEGEVPGGNVRHSALGNEYAHVTAPLRRLVDRYVLEICLALAAGTDVPDWVRAGMDAVPADMARSGQRASAYENGVMDVAEALVLLGREGELLEGTLIDVNPKTRRGTVQVPVSAVELHVSANPKDVGETIRVRIDHVDIREGRVKLTRVN</sequence>
<dbReference type="PANTHER" id="PTHR23355:SF42">
    <property type="entry name" value="RIBONUCLEASE II, CHLOROPLASTIC_MITOCHONDRIAL"/>
    <property type="match status" value="1"/>
</dbReference>
<name>A0A1G9KWM9_9ACTN</name>
<dbReference type="GO" id="GO:0003723">
    <property type="term" value="F:RNA binding"/>
    <property type="evidence" value="ECO:0007669"/>
    <property type="project" value="InterPro"/>
</dbReference>
<dbReference type="GO" id="GO:0000932">
    <property type="term" value="C:P-body"/>
    <property type="evidence" value="ECO:0007669"/>
    <property type="project" value="TreeGrafter"/>
</dbReference>
<dbReference type="AlphaFoldDB" id="A0A1G9KWM9"/>
<evidence type="ECO:0000313" key="2">
    <source>
        <dbReference type="EMBL" id="SDL54111.1"/>
    </source>
</evidence>
<protein>
    <submittedName>
        <fullName evidence="2">Exoribonuclease R</fullName>
    </submittedName>
</protein>
<proteinExistence type="predicted"/>
<accession>A0A1G9KWM9</accession>
<dbReference type="GO" id="GO:0006402">
    <property type="term" value="P:mRNA catabolic process"/>
    <property type="evidence" value="ECO:0007669"/>
    <property type="project" value="TreeGrafter"/>
</dbReference>
<dbReference type="GO" id="GO:0000175">
    <property type="term" value="F:3'-5'-RNA exonuclease activity"/>
    <property type="evidence" value="ECO:0007669"/>
    <property type="project" value="TreeGrafter"/>
</dbReference>
<dbReference type="Proteomes" id="UP000199475">
    <property type="component" value="Unassembled WGS sequence"/>
</dbReference>